<organism evidence="11 12">
    <name type="scientific">Dendroctonus ponderosae</name>
    <name type="common">Mountain pine beetle</name>
    <dbReference type="NCBI Taxonomy" id="77166"/>
    <lineage>
        <taxon>Eukaryota</taxon>
        <taxon>Metazoa</taxon>
        <taxon>Ecdysozoa</taxon>
        <taxon>Arthropoda</taxon>
        <taxon>Hexapoda</taxon>
        <taxon>Insecta</taxon>
        <taxon>Pterygota</taxon>
        <taxon>Neoptera</taxon>
        <taxon>Endopterygota</taxon>
        <taxon>Coleoptera</taxon>
        <taxon>Polyphaga</taxon>
        <taxon>Cucujiformia</taxon>
        <taxon>Curculionidae</taxon>
        <taxon>Scolytinae</taxon>
        <taxon>Dendroctonus</taxon>
    </lineage>
</organism>
<dbReference type="PANTHER" id="PTHR21137:SF35">
    <property type="entry name" value="ODORANT RECEPTOR 19A-RELATED"/>
    <property type="match status" value="1"/>
</dbReference>
<feature type="transmembrane region" description="Helical" evidence="10">
    <location>
        <begin position="102"/>
        <end position="124"/>
    </location>
</feature>
<feature type="transmembrane region" description="Helical" evidence="10">
    <location>
        <begin position="184"/>
        <end position="203"/>
    </location>
</feature>
<evidence type="ECO:0000256" key="4">
    <source>
        <dbReference type="ARBA" id="ARBA00022692"/>
    </source>
</evidence>
<keyword evidence="2" id="KW-1003">Cell membrane</keyword>
<dbReference type="Proteomes" id="UP000019118">
    <property type="component" value="Unassembled WGS sequence"/>
</dbReference>
<keyword evidence="7 10" id="KW-0472">Membrane</keyword>
<keyword evidence="4 10" id="KW-0812">Transmembrane</keyword>
<evidence type="ECO:0000256" key="7">
    <source>
        <dbReference type="ARBA" id="ARBA00023136"/>
    </source>
</evidence>
<proteinExistence type="predicted"/>
<keyword evidence="9" id="KW-0807">Transducer</keyword>
<keyword evidence="12" id="KW-1185">Reference proteome</keyword>
<keyword evidence="5" id="KW-0552">Olfaction</keyword>
<dbReference type="EnsemblMetazoa" id="XM_019900113.1">
    <property type="protein sequence ID" value="XP_019755672.1"/>
    <property type="gene ID" value="LOC109534446"/>
</dbReference>
<evidence type="ECO:0000256" key="1">
    <source>
        <dbReference type="ARBA" id="ARBA00004651"/>
    </source>
</evidence>
<dbReference type="CTD" id="35980"/>
<dbReference type="GO" id="GO:0005549">
    <property type="term" value="F:odorant binding"/>
    <property type="evidence" value="ECO:0007669"/>
    <property type="project" value="InterPro"/>
</dbReference>
<dbReference type="AlphaFoldDB" id="A0AAR5P490"/>
<reference evidence="12" key="1">
    <citation type="journal article" date="2013" name="Genome Biol.">
        <title>Draft genome of the mountain pine beetle, Dendroctonus ponderosae Hopkins, a major forest pest.</title>
        <authorList>
            <person name="Keeling C.I."/>
            <person name="Yuen M.M."/>
            <person name="Liao N.Y."/>
            <person name="Docking T.R."/>
            <person name="Chan S.K."/>
            <person name="Taylor G.A."/>
            <person name="Palmquist D.L."/>
            <person name="Jackman S.D."/>
            <person name="Nguyen A."/>
            <person name="Li M."/>
            <person name="Henderson H."/>
            <person name="Janes J.K."/>
            <person name="Zhao Y."/>
            <person name="Pandoh P."/>
            <person name="Moore R."/>
            <person name="Sperling F.A."/>
            <person name="Huber D.P."/>
            <person name="Birol I."/>
            <person name="Jones S.J."/>
            <person name="Bohlmann J."/>
        </authorList>
    </citation>
    <scope>NUCLEOTIDE SEQUENCE</scope>
</reference>
<evidence type="ECO:0000313" key="11">
    <source>
        <dbReference type="EnsemblMetazoa" id="XP_019755672.1"/>
    </source>
</evidence>
<reference evidence="11" key="2">
    <citation type="submission" date="2024-08" db="UniProtKB">
        <authorList>
            <consortium name="EnsemblMetazoa"/>
        </authorList>
    </citation>
    <scope>IDENTIFICATION</scope>
</reference>
<protein>
    <recommendedName>
        <fullName evidence="13">Odorant receptor</fullName>
    </recommendedName>
</protein>
<evidence type="ECO:0000256" key="5">
    <source>
        <dbReference type="ARBA" id="ARBA00022725"/>
    </source>
</evidence>
<comment type="subcellular location">
    <subcellularLocation>
        <location evidence="1">Cell membrane</location>
        <topology evidence="1">Multi-pass membrane protein</topology>
    </subcellularLocation>
</comment>
<dbReference type="PANTHER" id="PTHR21137">
    <property type="entry name" value="ODORANT RECEPTOR"/>
    <property type="match status" value="1"/>
</dbReference>
<accession>A0AAR5P490</accession>
<keyword evidence="8" id="KW-0675">Receptor</keyword>
<dbReference type="KEGG" id="dpa:109534446"/>
<dbReference type="Pfam" id="PF02949">
    <property type="entry name" value="7tm_6"/>
    <property type="match status" value="1"/>
</dbReference>
<dbReference type="InterPro" id="IPR004117">
    <property type="entry name" value="7tm6_olfct_rcpt"/>
</dbReference>
<evidence type="ECO:0000256" key="3">
    <source>
        <dbReference type="ARBA" id="ARBA00022606"/>
    </source>
</evidence>
<evidence type="ECO:0000256" key="9">
    <source>
        <dbReference type="ARBA" id="ARBA00023224"/>
    </source>
</evidence>
<feature type="transmembrane region" description="Helical" evidence="10">
    <location>
        <begin position="210"/>
        <end position="232"/>
    </location>
</feature>
<evidence type="ECO:0000256" key="10">
    <source>
        <dbReference type="SAM" id="Phobius"/>
    </source>
</evidence>
<evidence type="ECO:0008006" key="13">
    <source>
        <dbReference type="Google" id="ProtNLM"/>
    </source>
</evidence>
<evidence type="ECO:0000313" key="12">
    <source>
        <dbReference type="Proteomes" id="UP000019118"/>
    </source>
</evidence>
<evidence type="ECO:0000256" key="2">
    <source>
        <dbReference type="ARBA" id="ARBA00022475"/>
    </source>
</evidence>
<evidence type="ECO:0000256" key="6">
    <source>
        <dbReference type="ARBA" id="ARBA00022989"/>
    </source>
</evidence>
<sequence>MSVSINFSIYHGSWSRFFNNLLNFGQFGEPPGYKKIVKRGNMISLVCIIYTFPGMLWYCLLSYMQVPHCKEMNVKMGLNEPCGMINPTWLPVKEMEKSHFKLVYIFQAVGIFVYLPSTLVISSIPLEAVEIIVARLNHLKGLFRDAFKSEDPKICSKQLSYCIRYHQDIIKVSQELSGLVKPTMGSLFLTAAIVIGSLGSQILKASTPKAISFIMGYILTVFIGCHAGQRLIDESLDLAKYVYDTRWYEMEPKVRKDIVFILKRCQKPITLGAPPSMGSAGYLLFFIVS</sequence>
<evidence type="ECO:0000256" key="8">
    <source>
        <dbReference type="ARBA" id="ARBA00023170"/>
    </source>
</evidence>
<dbReference type="GO" id="GO:0007165">
    <property type="term" value="P:signal transduction"/>
    <property type="evidence" value="ECO:0007669"/>
    <property type="project" value="UniProtKB-KW"/>
</dbReference>
<dbReference type="GO" id="GO:0005886">
    <property type="term" value="C:plasma membrane"/>
    <property type="evidence" value="ECO:0007669"/>
    <property type="project" value="UniProtKB-SubCell"/>
</dbReference>
<dbReference type="GeneID" id="109534446"/>
<keyword evidence="3" id="KW-0716">Sensory transduction</keyword>
<keyword evidence="6 10" id="KW-1133">Transmembrane helix</keyword>
<dbReference type="GO" id="GO:0004984">
    <property type="term" value="F:olfactory receptor activity"/>
    <property type="evidence" value="ECO:0007669"/>
    <property type="project" value="InterPro"/>
</dbReference>
<name>A0AAR5P490_DENPD</name>
<feature type="transmembrane region" description="Helical" evidence="10">
    <location>
        <begin position="42"/>
        <end position="63"/>
    </location>
</feature>